<comment type="caution">
    <text evidence="6">The sequence shown here is derived from an EMBL/GenBank/DDBJ whole genome shotgun (WGS) entry which is preliminary data.</text>
</comment>
<evidence type="ECO:0000313" key="7">
    <source>
        <dbReference type="Proteomes" id="UP000286031"/>
    </source>
</evidence>
<keyword evidence="3" id="KW-0574">Periplasm</keyword>
<dbReference type="PANTHER" id="PTHR39210">
    <property type="entry name" value="HEPARIN-SULFATE LYASE"/>
    <property type="match status" value="1"/>
</dbReference>
<name>A0A413ESW8_BACOV</name>
<reference evidence="6 7" key="1">
    <citation type="submission" date="2018-08" db="EMBL/GenBank/DDBJ databases">
        <title>A genome reference for cultivated species of the human gut microbiota.</title>
        <authorList>
            <person name="Zou Y."/>
            <person name="Xue W."/>
            <person name="Luo G."/>
        </authorList>
    </citation>
    <scope>NUCLEOTIDE SEQUENCE [LARGE SCALE GENOMIC DNA]</scope>
    <source>
        <strain evidence="6 7">AF04-46</strain>
    </source>
</reference>
<keyword evidence="4" id="KW-0456">Lyase</keyword>
<evidence type="ECO:0000313" key="6">
    <source>
        <dbReference type="EMBL" id="RGX10643.1"/>
    </source>
</evidence>
<dbReference type="Gene3D" id="1.50.10.100">
    <property type="entry name" value="Chondroitin AC/alginate lyase"/>
    <property type="match status" value="1"/>
</dbReference>
<evidence type="ECO:0000256" key="4">
    <source>
        <dbReference type="ARBA" id="ARBA00023239"/>
    </source>
</evidence>
<evidence type="ECO:0000256" key="2">
    <source>
        <dbReference type="ARBA" id="ARBA00022729"/>
    </source>
</evidence>
<dbReference type="SUPFAM" id="SSF48230">
    <property type="entry name" value="Chondroitin AC/alginate lyase"/>
    <property type="match status" value="1"/>
</dbReference>
<dbReference type="GO" id="GO:0042597">
    <property type="term" value="C:periplasmic space"/>
    <property type="evidence" value="ECO:0007669"/>
    <property type="project" value="UniProtKB-SubCell"/>
</dbReference>
<proteinExistence type="predicted"/>
<organism evidence="6 7">
    <name type="scientific">Bacteroides ovatus</name>
    <dbReference type="NCBI Taxonomy" id="28116"/>
    <lineage>
        <taxon>Bacteria</taxon>
        <taxon>Pseudomonadati</taxon>
        <taxon>Bacteroidota</taxon>
        <taxon>Bacteroidia</taxon>
        <taxon>Bacteroidales</taxon>
        <taxon>Bacteroidaceae</taxon>
        <taxon>Bacteroides</taxon>
    </lineage>
</organism>
<dbReference type="PROSITE" id="PS51257">
    <property type="entry name" value="PROKAR_LIPOPROTEIN"/>
    <property type="match status" value="1"/>
</dbReference>
<evidence type="ECO:0000259" key="5">
    <source>
        <dbReference type="Pfam" id="PF07940"/>
    </source>
</evidence>
<evidence type="ECO:0000256" key="3">
    <source>
        <dbReference type="ARBA" id="ARBA00022764"/>
    </source>
</evidence>
<dbReference type="Gene3D" id="2.70.98.70">
    <property type="match status" value="1"/>
</dbReference>
<dbReference type="PANTHER" id="PTHR39210:SF1">
    <property type="entry name" value="HEPARIN-SULFATE LYASE"/>
    <property type="match status" value="1"/>
</dbReference>
<sequence length="648" mass="74175">MKRQLIYISLFFSVALYSCKEDTITGEPPQENIPEDITELKPVENYPGLILRAEMYDIYKQRFEMLPVNSPAKKNKIVKAMFSDSETEKKNATAEFISYWKDYASRWTQEVLERPEPDGVSLRGVWRCIHLYDIVKSFGYLKAGEENDFRTALVQAIKWAIGTDSKNPRIPDDYFRSGNIYTDVYLAAGLVGLTFYDQPQSKDWVNYALAELKWQLSHSVWDGCWHETPRYHAYTMKLMGQFMEVLYNRTGIDMFQHEKNKELAYWFVRFNSPRDKVAGLNVGIADGVKLFPGLGDAAWGENLAPVNQYASHYAKTDPKLSAELMWLWSLSGYIYSEEPVLDLLIDRSLPAAAPQNMGSDICPQRGYILMRDKFETEDEIWFLLKCGKTSMHDHADKNSFSLIAYGTPMALDAGAADYNDPGHKNWNKKSISHNIVTFRNKGETDINKYDSQNATDGVIVHWDSQNDMDYSVTDASKAAKVSKYMREVIFVKPDYFVIRDQVNAAASKEAVWMMQTPCEDIQWEEHNIYCRNSWGTALDVHVVSPSTVLVKHQNPGHFGTWTEERPDRNTTIYPFKYQQTIQFPAPATGNIVTVLHPMKDGAKRLIVTSRDNGQTLNITKDGRQDQISFTEKGINVTIGSKNIISEYK</sequence>
<dbReference type="AlphaFoldDB" id="A0A413ESW8"/>
<comment type="subcellular location">
    <subcellularLocation>
        <location evidence="1">Periplasm</location>
    </subcellularLocation>
</comment>
<feature type="domain" description="Heparinase II/III-like C-terminal" evidence="5">
    <location>
        <begin position="363"/>
        <end position="521"/>
    </location>
</feature>
<dbReference type="InterPro" id="IPR012480">
    <property type="entry name" value="Hepar_II_III_C"/>
</dbReference>
<evidence type="ECO:0000256" key="1">
    <source>
        <dbReference type="ARBA" id="ARBA00004418"/>
    </source>
</evidence>
<protein>
    <recommendedName>
        <fullName evidence="5">Heparinase II/III-like C-terminal domain-containing protein</fullName>
    </recommendedName>
</protein>
<dbReference type="Proteomes" id="UP000286031">
    <property type="component" value="Unassembled WGS sequence"/>
</dbReference>
<dbReference type="GO" id="GO:0016829">
    <property type="term" value="F:lyase activity"/>
    <property type="evidence" value="ECO:0007669"/>
    <property type="project" value="UniProtKB-KW"/>
</dbReference>
<dbReference type="RefSeq" id="WP_117514508.1">
    <property type="nucleotide sequence ID" value="NZ_JAQCPI010000008.1"/>
</dbReference>
<accession>A0A413ESW8</accession>
<dbReference type="Pfam" id="PF07940">
    <property type="entry name" value="Hepar_II_III_C"/>
    <property type="match status" value="1"/>
</dbReference>
<gene>
    <name evidence="6" type="ORF">DWV35_09385</name>
</gene>
<keyword evidence="2" id="KW-0732">Signal</keyword>
<dbReference type="InterPro" id="IPR008929">
    <property type="entry name" value="Chondroitin_lyas"/>
</dbReference>
<dbReference type="EMBL" id="QSBI01000009">
    <property type="protein sequence ID" value="RGX10643.1"/>
    <property type="molecule type" value="Genomic_DNA"/>
</dbReference>